<name>A0ABS2MNI7_9FIRM</name>
<dbReference type="RefSeq" id="WP_204661830.1">
    <property type="nucleotide sequence ID" value="NZ_JAFBDT010000002.1"/>
</dbReference>
<dbReference type="PANTHER" id="PTHR42759:SF5">
    <property type="entry name" value="METHANOL DEHYDROGENASE REGULATOR"/>
    <property type="match status" value="1"/>
</dbReference>
<dbReference type="CDD" id="cd00009">
    <property type="entry name" value="AAA"/>
    <property type="match status" value="1"/>
</dbReference>
<keyword evidence="3" id="KW-0378">Hydrolase</keyword>
<proteinExistence type="predicted"/>
<accession>A0ABS2MNI7</accession>
<dbReference type="EC" id="3.6.3.-" evidence="3"/>
<feature type="domain" description="ChlI/MoxR AAA lid" evidence="2">
    <location>
        <begin position="222"/>
        <end position="292"/>
    </location>
</feature>
<reference evidence="3 4" key="1">
    <citation type="submission" date="2021-01" db="EMBL/GenBank/DDBJ databases">
        <title>Genomic Encyclopedia of Type Strains, Phase IV (KMG-IV): sequencing the most valuable type-strain genomes for metagenomic binning, comparative biology and taxonomic classification.</title>
        <authorList>
            <person name="Goeker M."/>
        </authorList>
    </citation>
    <scope>NUCLEOTIDE SEQUENCE [LARGE SCALE GENOMIC DNA]</scope>
    <source>
        <strain evidence="3 4">DSM 24436</strain>
    </source>
</reference>
<evidence type="ECO:0000259" key="2">
    <source>
        <dbReference type="Pfam" id="PF17863"/>
    </source>
</evidence>
<comment type="caution">
    <text evidence="3">The sequence shown here is derived from an EMBL/GenBank/DDBJ whole genome shotgun (WGS) entry which is preliminary data.</text>
</comment>
<dbReference type="Gene3D" id="3.40.50.300">
    <property type="entry name" value="P-loop containing nucleotide triphosphate hydrolases"/>
    <property type="match status" value="1"/>
</dbReference>
<evidence type="ECO:0000259" key="1">
    <source>
        <dbReference type="Pfam" id="PF07726"/>
    </source>
</evidence>
<protein>
    <submittedName>
        <fullName evidence="3">MoxR-like ATPase</fullName>
        <ecNumber evidence="3">3.6.3.-</ecNumber>
    </submittedName>
</protein>
<dbReference type="Proteomes" id="UP000767854">
    <property type="component" value="Unassembled WGS sequence"/>
</dbReference>
<dbReference type="Pfam" id="PF17863">
    <property type="entry name" value="AAA_lid_2"/>
    <property type="match status" value="1"/>
</dbReference>
<dbReference type="InterPro" id="IPR041628">
    <property type="entry name" value="ChlI/MoxR_AAA_lid"/>
</dbReference>
<evidence type="ECO:0000313" key="4">
    <source>
        <dbReference type="Proteomes" id="UP000767854"/>
    </source>
</evidence>
<dbReference type="InterPro" id="IPR011703">
    <property type="entry name" value="ATPase_AAA-3"/>
</dbReference>
<dbReference type="PANTHER" id="PTHR42759">
    <property type="entry name" value="MOXR FAMILY PROTEIN"/>
    <property type="match status" value="1"/>
</dbReference>
<sequence length="305" mass="33878">MLNSIKTEIKKTVVGKTHAIESIMIALLSEGHVLIEDLPGLGKTTLAKSFAKALNCTFTRIQFTPDLMPSDLIGVSIYDKNAQKFVFQKGPLFTNILLADEINRTSPKTQSSLLEAMEELQVTIDGTTYGLTPPFLVIATENPIELQGTFPLPEAQLDRFMMRVNLGYPTESEELEILSQKDKPMEISPVVTLADFLELKSKMNDVFVDPALKAYIVSLMKATREHVDIRLGGSPRASVHLYKGAKAKALLNQRAYVIPSDISTLFETVVGHRIILKGEAQYRGTYVREILESILNSVEVPKVTR</sequence>
<dbReference type="EMBL" id="JAFBDT010000002">
    <property type="protein sequence ID" value="MBM7560961.1"/>
    <property type="molecule type" value="Genomic_DNA"/>
</dbReference>
<dbReference type="PIRSF" id="PIRSF002849">
    <property type="entry name" value="AAA_ATPase_chaperone_MoxR_prd"/>
    <property type="match status" value="1"/>
</dbReference>
<keyword evidence="4" id="KW-1185">Reference proteome</keyword>
<dbReference type="InterPro" id="IPR027417">
    <property type="entry name" value="P-loop_NTPase"/>
</dbReference>
<dbReference type="SUPFAM" id="SSF52540">
    <property type="entry name" value="P-loop containing nucleoside triphosphate hydrolases"/>
    <property type="match status" value="1"/>
</dbReference>
<dbReference type="GO" id="GO:0016787">
    <property type="term" value="F:hydrolase activity"/>
    <property type="evidence" value="ECO:0007669"/>
    <property type="project" value="UniProtKB-KW"/>
</dbReference>
<organism evidence="3 4">
    <name type="scientific">Fusibacter tunisiensis</name>
    <dbReference type="NCBI Taxonomy" id="1008308"/>
    <lineage>
        <taxon>Bacteria</taxon>
        <taxon>Bacillati</taxon>
        <taxon>Bacillota</taxon>
        <taxon>Clostridia</taxon>
        <taxon>Eubacteriales</taxon>
        <taxon>Eubacteriales Family XII. Incertae Sedis</taxon>
        <taxon>Fusibacter</taxon>
    </lineage>
</organism>
<dbReference type="InterPro" id="IPR050764">
    <property type="entry name" value="CbbQ/NirQ/NorQ/GpvN"/>
</dbReference>
<feature type="domain" description="ATPase AAA-3" evidence="1">
    <location>
        <begin position="32"/>
        <end position="162"/>
    </location>
</feature>
<evidence type="ECO:0000313" key="3">
    <source>
        <dbReference type="EMBL" id="MBM7560961.1"/>
    </source>
</evidence>
<dbReference type="Gene3D" id="1.10.8.80">
    <property type="entry name" value="Magnesium chelatase subunit I, C-Terminal domain"/>
    <property type="match status" value="1"/>
</dbReference>
<gene>
    <name evidence="3" type="ORF">JOC49_000475</name>
</gene>
<dbReference type="Pfam" id="PF07726">
    <property type="entry name" value="AAA_3"/>
    <property type="match status" value="1"/>
</dbReference>